<dbReference type="EMBL" id="LVVM01006433">
    <property type="protein sequence ID" value="OJA08091.1"/>
    <property type="molecule type" value="Genomic_DNA"/>
</dbReference>
<protein>
    <submittedName>
        <fullName evidence="3">Uncharacterized protein</fullName>
    </submittedName>
</protein>
<sequence>MSEDDRAAKAARAKAMLKKRQQKKSVGGGTFTPADSDAKWIESLSRLNVLQPTPSGTLSTPPPAQASTSPHKAPEHTTGIASASVFSSNGEALETGARFQLKKLEEEESALQLRLDALREGDALQLRLDALREGGALQLRLDALREGGALQLRLDALRRVGVMIQETRSLENMYRSSQVEILQLKSQCDELRRSHAELQAENVQSNKRHVEELDDQRHIANSHKEEAKKLSDQLVAARAEIQNLDVKVAESPKKGSMGNFG</sequence>
<dbReference type="Proteomes" id="UP000183567">
    <property type="component" value="Unassembled WGS sequence"/>
</dbReference>
<evidence type="ECO:0000313" key="3">
    <source>
        <dbReference type="EMBL" id="OJA08091.1"/>
    </source>
</evidence>
<evidence type="ECO:0000256" key="1">
    <source>
        <dbReference type="SAM" id="Coils"/>
    </source>
</evidence>
<reference evidence="3 4" key="1">
    <citation type="submission" date="2016-03" db="EMBL/GenBank/DDBJ databases">
        <title>Comparative genomics of the ectomycorrhizal sister species Rhizopogon vinicolor and Rhizopogon vesiculosus (Basidiomycota: Boletales) reveals a divergence of the mating type B locus.</title>
        <authorList>
            <person name="Mujic A.B."/>
            <person name="Kuo A."/>
            <person name="Tritt A."/>
            <person name="Lipzen A."/>
            <person name="Chen C."/>
            <person name="Johnson J."/>
            <person name="Sharma A."/>
            <person name="Barry K."/>
            <person name="Grigoriev I.V."/>
            <person name="Spatafora J.W."/>
        </authorList>
    </citation>
    <scope>NUCLEOTIDE SEQUENCE [LARGE SCALE GENOMIC DNA]</scope>
    <source>
        <strain evidence="3 4">AM-OR11-056</strain>
    </source>
</reference>
<accession>A0A1J8PJV9</accession>
<proteinExistence type="predicted"/>
<feature type="compositionally biased region" description="Basic residues" evidence="2">
    <location>
        <begin position="9"/>
        <end position="23"/>
    </location>
</feature>
<feature type="region of interest" description="Disordered" evidence="2">
    <location>
        <begin position="1"/>
        <end position="36"/>
    </location>
</feature>
<feature type="region of interest" description="Disordered" evidence="2">
    <location>
        <begin position="51"/>
        <end position="77"/>
    </location>
</feature>
<name>A0A1J8PJV9_9AGAM</name>
<keyword evidence="4" id="KW-1185">Reference proteome</keyword>
<dbReference type="STRING" id="180088.A0A1J8PJV9"/>
<keyword evidence="1" id="KW-0175">Coiled coil</keyword>
<gene>
    <name evidence="3" type="primary">RVUP67</name>
    <name evidence="3" type="ORF">AZE42_03466</name>
</gene>
<feature type="coiled-coil region" evidence="1">
    <location>
        <begin position="181"/>
        <end position="247"/>
    </location>
</feature>
<dbReference type="AlphaFoldDB" id="A0A1J8PJV9"/>
<organism evidence="3 4">
    <name type="scientific">Rhizopogon vesiculosus</name>
    <dbReference type="NCBI Taxonomy" id="180088"/>
    <lineage>
        <taxon>Eukaryota</taxon>
        <taxon>Fungi</taxon>
        <taxon>Dikarya</taxon>
        <taxon>Basidiomycota</taxon>
        <taxon>Agaricomycotina</taxon>
        <taxon>Agaricomycetes</taxon>
        <taxon>Agaricomycetidae</taxon>
        <taxon>Boletales</taxon>
        <taxon>Suillineae</taxon>
        <taxon>Rhizopogonaceae</taxon>
        <taxon>Rhizopogon</taxon>
    </lineage>
</organism>
<feature type="compositionally biased region" description="Low complexity" evidence="2">
    <location>
        <begin position="52"/>
        <end position="70"/>
    </location>
</feature>
<evidence type="ECO:0000256" key="2">
    <source>
        <dbReference type="SAM" id="MobiDB-lite"/>
    </source>
</evidence>
<evidence type="ECO:0000313" key="4">
    <source>
        <dbReference type="Proteomes" id="UP000183567"/>
    </source>
</evidence>
<dbReference type="OrthoDB" id="2685703at2759"/>
<comment type="caution">
    <text evidence="3">The sequence shown here is derived from an EMBL/GenBank/DDBJ whole genome shotgun (WGS) entry which is preliminary data.</text>
</comment>